<evidence type="ECO:0000313" key="2">
    <source>
        <dbReference type="Proteomes" id="UP000320011"/>
    </source>
</evidence>
<name>A0A558C0U9_9PSEU</name>
<accession>A0A558C0U9</accession>
<proteinExistence type="predicted"/>
<organism evidence="1 2">
    <name type="scientific">Amycolatopsis rhizosphaerae</name>
    <dbReference type="NCBI Taxonomy" id="2053003"/>
    <lineage>
        <taxon>Bacteria</taxon>
        <taxon>Bacillati</taxon>
        <taxon>Actinomycetota</taxon>
        <taxon>Actinomycetes</taxon>
        <taxon>Pseudonocardiales</taxon>
        <taxon>Pseudonocardiaceae</taxon>
        <taxon>Amycolatopsis</taxon>
    </lineage>
</organism>
<dbReference type="AlphaFoldDB" id="A0A558C0U9"/>
<sequence length="105" mass="10785">MILGIPKRTLTIIAVLVGVGLIYVLGADKRTSSGATPGSTGCVMAVTADVLNVRSAPDPNAGIVGKFKKDAQTGAELDVQNGFRKLGDNKWAAAEFLKPAQGNCG</sequence>
<dbReference type="OrthoDB" id="3574655at2"/>
<evidence type="ECO:0000313" key="1">
    <source>
        <dbReference type="EMBL" id="TVT42421.1"/>
    </source>
</evidence>
<dbReference type="RefSeq" id="WP_144590661.1">
    <property type="nucleotide sequence ID" value="NZ_VJWX01000244.1"/>
</dbReference>
<dbReference type="EMBL" id="VJWX01000244">
    <property type="protein sequence ID" value="TVT42421.1"/>
    <property type="molecule type" value="Genomic_DNA"/>
</dbReference>
<gene>
    <name evidence="1" type="ORF">FNH05_22310</name>
</gene>
<dbReference type="Proteomes" id="UP000320011">
    <property type="component" value="Unassembled WGS sequence"/>
</dbReference>
<reference evidence="1 2" key="1">
    <citation type="submission" date="2019-07" db="EMBL/GenBank/DDBJ databases">
        <authorList>
            <person name="Duangmal K."/>
            <person name="Teo W.F.A."/>
        </authorList>
    </citation>
    <scope>NUCLEOTIDE SEQUENCE [LARGE SCALE GENOMIC DNA]</scope>
    <source>
        <strain evidence="1 2">TBRC 6029</strain>
    </source>
</reference>
<keyword evidence="2" id="KW-1185">Reference proteome</keyword>
<comment type="caution">
    <text evidence="1">The sequence shown here is derived from an EMBL/GenBank/DDBJ whole genome shotgun (WGS) entry which is preliminary data.</text>
</comment>
<protein>
    <submittedName>
        <fullName evidence="1">SH3 domain-containing protein</fullName>
    </submittedName>
</protein>
<reference evidence="1 2" key="2">
    <citation type="submission" date="2019-08" db="EMBL/GenBank/DDBJ databases">
        <title>Amycolatopsis acidicola sp. nov., isolated from peat swamp forest soil.</title>
        <authorList>
            <person name="Srisuk N."/>
        </authorList>
    </citation>
    <scope>NUCLEOTIDE SEQUENCE [LARGE SCALE GENOMIC DNA]</scope>
    <source>
        <strain evidence="1 2">TBRC 6029</strain>
    </source>
</reference>